<dbReference type="Gene3D" id="3.40.50.12780">
    <property type="entry name" value="N-terminal domain of ligase-like"/>
    <property type="match status" value="1"/>
</dbReference>
<dbReference type="PROSITE" id="PS00455">
    <property type="entry name" value="AMP_BINDING"/>
    <property type="match status" value="1"/>
</dbReference>
<dbReference type="PANTHER" id="PTHR43201">
    <property type="entry name" value="ACYL-COA SYNTHETASE"/>
    <property type="match status" value="1"/>
</dbReference>
<evidence type="ECO:0000256" key="2">
    <source>
        <dbReference type="ARBA" id="ARBA00022598"/>
    </source>
</evidence>
<feature type="domain" description="AMP-binding enzyme C-terminal" evidence="4">
    <location>
        <begin position="600"/>
        <end position="674"/>
    </location>
</feature>
<dbReference type="Gene3D" id="3.30.530.20">
    <property type="match status" value="1"/>
</dbReference>
<dbReference type="EMBL" id="LR215973">
    <property type="protein sequence ID" value="VFA97269.1"/>
    <property type="molecule type" value="Genomic_DNA"/>
</dbReference>
<dbReference type="InterPro" id="IPR045851">
    <property type="entry name" value="AMP-bd_C_sf"/>
</dbReference>
<dbReference type="RefSeq" id="WP_165448828.1">
    <property type="nucleotide sequence ID" value="NZ_JADLPI010000009.1"/>
</dbReference>
<dbReference type="Gene3D" id="3.30.300.30">
    <property type="match status" value="1"/>
</dbReference>
<dbReference type="CDD" id="cd04433">
    <property type="entry name" value="AFD_class_I"/>
    <property type="match status" value="1"/>
</dbReference>
<feature type="domain" description="AMP-dependent synthetase/ligase" evidence="3">
    <location>
        <begin position="201"/>
        <end position="551"/>
    </location>
</feature>
<gene>
    <name evidence="5" type="primary">fadK_1</name>
    <name evidence="5" type="ORF">NCTC10797_01029</name>
</gene>
<protein>
    <submittedName>
        <fullName evidence="5">Short-chain-fatty-acid--CoA ligase</fullName>
        <ecNumber evidence="5">6.2.1.-</ecNumber>
    </submittedName>
</protein>
<dbReference type="Pfam" id="PF13193">
    <property type="entry name" value="AMP-binding_C"/>
    <property type="match status" value="1"/>
</dbReference>
<evidence type="ECO:0000259" key="3">
    <source>
        <dbReference type="Pfam" id="PF00501"/>
    </source>
</evidence>
<organism evidence="5 6">
    <name type="scientific">Nocardia cyriacigeorgica</name>
    <dbReference type="NCBI Taxonomy" id="135487"/>
    <lineage>
        <taxon>Bacteria</taxon>
        <taxon>Bacillati</taxon>
        <taxon>Actinomycetota</taxon>
        <taxon>Actinomycetes</taxon>
        <taxon>Mycobacteriales</taxon>
        <taxon>Nocardiaceae</taxon>
        <taxon>Nocardia</taxon>
    </lineage>
</organism>
<dbReference type="GO" id="GO:0031956">
    <property type="term" value="F:medium-chain fatty acid-CoA ligase activity"/>
    <property type="evidence" value="ECO:0007669"/>
    <property type="project" value="TreeGrafter"/>
</dbReference>
<reference evidence="5 6" key="1">
    <citation type="submission" date="2019-02" db="EMBL/GenBank/DDBJ databases">
        <authorList>
            <consortium name="Pathogen Informatics"/>
        </authorList>
    </citation>
    <scope>NUCLEOTIDE SEQUENCE [LARGE SCALE GENOMIC DNA]</scope>
    <source>
        <strain evidence="5 6">3012STDY6756504</strain>
    </source>
</reference>
<accession>A0A4U8VXU1</accession>
<sequence length="701" mass="75713">MVTDVIDVVAELAASRAAVWDLLLDAQTYPRVFAGIGAAERLDVPDRNPLLELRVGTPDTGIRIHQIRVTIGRWYESMELHSPMQGSFASVRLSGEGERTRVSVTFFSPGRMHPQLAKLSNGAITAWTEAGLRRIEDIVRGARTSVVVNGENSPVRRQVGVLRQVMTTGVVNTGRPDVAVKQLRSLSKWGFNLAGGYAAGADHSPGRIAVADDRGTRTFAEMHERTNALAGAMGSLGLTSGDAIGLLSNNHAGMVETMVAAGKLGVDVALLNSGLSGRRIEEIVQRHRLSALFVDGELEELVRYLHTDIPRYNTDGRPPVPDRTTIDELIAMGQYEFRRPSQPGRLIVLTSGTSGRPKGARRPHPKGFGTIAALLSRIPLGMDEAMLIPAPLFHTWGLAGLQLSTALRSTVVLPEKFDAEDCLRRIEEHRVVTLIVVPTMVKRIMDLPVQVRSRYDTSSLRHVVSCGAPLAGATVLRFMDLYGDILYNVYGSTEVSWASVATPEDLRTSPTTAGRPPLGTKVAVLGEDRKPVPIGAAGRIFVGNHMLFDGYVNAAPPDEADGMLDTGDLGYFDVSGRLFIAGRDDEMIISGGENVFPRPVEEALSHLPQISEVAVVGVPDDEFGQRLAAFVVKREGAGLDPDMIRTYIRHRLSRFSVPRDVTFLSALPRGETGKILKRLLTDSGGSGHPPAIGGLALPGSM</sequence>
<dbReference type="InterPro" id="IPR000873">
    <property type="entry name" value="AMP-dep_synth/lig_dom"/>
</dbReference>
<dbReference type="AlphaFoldDB" id="A0A4U8VXU1"/>
<name>A0A4U8VXU1_9NOCA</name>
<evidence type="ECO:0000313" key="6">
    <source>
        <dbReference type="Proteomes" id="UP000290439"/>
    </source>
</evidence>
<dbReference type="EC" id="6.2.1.-" evidence="5"/>
<dbReference type="GO" id="GO:0006631">
    <property type="term" value="P:fatty acid metabolic process"/>
    <property type="evidence" value="ECO:0007669"/>
    <property type="project" value="TreeGrafter"/>
</dbReference>
<proteinExistence type="inferred from homology"/>
<dbReference type="Proteomes" id="UP000290439">
    <property type="component" value="Chromosome"/>
</dbReference>
<dbReference type="SUPFAM" id="SSF55961">
    <property type="entry name" value="Bet v1-like"/>
    <property type="match status" value="1"/>
</dbReference>
<dbReference type="Pfam" id="PF00501">
    <property type="entry name" value="AMP-binding"/>
    <property type="match status" value="1"/>
</dbReference>
<dbReference type="SUPFAM" id="SSF56801">
    <property type="entry name" value="Acetyl-CoA synthetase-like"/>
    <property type="match status" value="1"/>
</dbReference>
<dbReference type="InterPro" id="IPR042099">
    <property type="entry name" value="ANL_N_sf"/>
</dbReference>
<keyword evidence="2 5" id="KW-0436">Ligase</keyword>
<dbReference type="CDD" id="cd07812">
    <property type="entry name" value="SRPBCC"/>
    <property type="match status" value="1"/>
</dbReference>
<comment type="similarity">
    <text evidence="1">Belongs to the ATP-dependent AMP-binding enzyme family.</text>
</comment>
<dbReference type="InterPro" id="IPR025110">
    <property type="entry name" value="AMP-bd_C"/>
</dbReference>
<dbReference type="InterPro" id="IPR023393">
    <property type="entry name" value="START-like_dom_sf"/>
</dbReference>
<dbReference type="PANTHER" id="PTHR43201:SF5">
    <property type="entry name" value="MEDIUM-CHAIN ACYL-COA LIGASE ACSF2, MITOCHONDRIAL"/>
    <property type="match status" value="1"/>
</dbReference>
<evidence type="ECO:0000313" key="5">
    <source>
        <dbReference type="EMBL" id="VFA97269.1"/>
    </source>
</evidence>
<evidence type="ECO:0000259" key="4">
    <source>
        <dbReference type="Pfam" id="PF13193"/>
    </source>
</evidence>
<evidence type="ECO:0000256" key="1">
    <source>
        <dbReference type="ARBA" id="ARBA00006432"/>
    </source>
</evidence>
<dbReference type="InterPro" id="IPR020845">
    <property type="entry name" value="AMP-binding_CS"/>
</dbReference>